<comment type="caution">
    <text evidence="3">The sequence shown here is derived from an EMBL/GenBank/DDBJ whole genome shotgun (WGS) entry which is preliminary data.</text>
</comment>
<feature type="region of interest" description="Disordered" evidence="2">
    <location>
        <begin position="1018"/>
        <end position="1068"/>
    </location>
</feature>
<feature type="coiled-coil region" evidence="1">
    <location>
        <begin position="215"/>
        <end position="484"/>
    </location>
</feature>
<evidence type="ECO:0000256" key="1">
    <source>
        <dbReference type="SAM" id="Coils"/>
    </source>
</evidence>
<feature type="coiled-coil region" evidence="1">
    <location>
        <begin position="825"/>
        <end position="866"/>
    </location>
</feature>
<feature type="region of interest" description="Disordered" evidence="2">
    <location>
        <begin position="772"/>
        <end position="791"/>
    </location>
</feature>
<gene>
    <name evidence="3" type="ORF">DdX_04538</name>
</gene>
<dbReference type="EMBL" id="JAKKPZ010000004">
    <property type="protein sequence ID" value="KAI1722229.1"/>
    <property type="molecule type" value="Genomic_DNA"/>
</dbReference>
<evidence type="ECO:0000313" key="4">
    <source>
        <dbReference type="Proteomes" id="UP001201812"/>
    </source>
</evidence>
<feature type="compositionally biased region" description="Low complexity" evidence="2">
    <location>
        <begin position="772"/>
        <end position="783"/>
    </location>
</feature>
<organism evidence="3 4">
    <name type="scientific">Ditylenchus destructor</name>
    <dbReference type="NCBI Taxonomy" id="166010"/>
    <lineage>
        <taxon>Eukaryota</taxon>
        <taxon>Metazoa</taxon>
        <taxon>Ecdysozoa</taxon>
        <taxon>Nematoda</taxon>
        <taxon>Chromadorea</taxon>
        <taxon>Rhabditida</taxon>
        <taxon>Tylenchina</taxon>
        <taxon>Tylenchomorpha</taxon>
        <taxon>Sphaerularioidea</taxon>
        <taxon>Anguinidae</taxon>
        <taxon>Anguininae</taxon>
        <taxon>Ditylenchus</taxon>
    </lineage>
</organism>
<dbReference type="Proteomes" id="UP001201812">
    <property type="component" value="Unassembled WGS sequence"/>
</dbReference>
<name>A0AAD4NA17_9BILA</name>
<accession>A0AAD4NA17</accession>
<feature type="coiled-coil region" evidence="1">
    <location>
        <begin position="1088"/>
        <end position="1122"/>
    </location>
</feature>
<sequence length="1297" mass="149967">MATTFSSIAAKLAALPIGLESLIEDDPEQLQYWYEQLVELELPDTEDGFTREDIEIVSQATRLIMQYEHTNAEELKEIAEREAVEMAEKEENWEMERDMLKEEISNLRERITSRAGISETNEAFRAEIDSLTSENAYLKQLGRERDRELADQRDKVEELSSRVESLEKEKALFISNQAQLEDTIREMNRRISSKSDISQRTDWESRKLRQRNEQAILLSDQLQNVISQNDELKAEVERLTEALENATALIQDSSSKYAEFAEQLGQAEKSIERLADDNKELRQQLAEKDSKLTESVDEAKMSDEEMRKLLQTKNAQIEQLRDTLQSNELEIEELRARLELQHNPEREEELERLRTELVSATQTARKLFGAAMLEADSAAQQTADPMAELRLRIVQMDKEAELAESRVKSLEKDKSELEAALEQKDLENARVIEQNQRYRQLAFGDADGEVRRLEKQLEFRDSQIKKLNHKCTLLQVELQQHLERDVEAKEPKRVTKPEAEVKEFEAAEEGGISIGEEKLVTGKIAEEVREAVSEKKEISPELTIVGPPSYFMKPQTREEVEANAAVIKSLYEEIVRLIYELESKQRELDNRAKLQAERDGLLTAAKKETARVQKLLDELRDSIFGKSGGEQFLDENELAAKNQALEIENMELRRFADTIRNTTGNEKERRMAEGTRRLVFLAIQNQRLERRSETSQRLRKAIAEENSRLAERCQRLAVGDQRRSRQLTIENEINLIEIARLQNALLHSAPQPEYNRLLRDYKQLLHRSTIGSAGSSVSGTTGSDAGYQSAEDDNSSINQAYQFNINRSAILVSENRKTEEMLVRNQRLEEMSQILEAQNDYLKRECEKSRAEVEELSAFLNDLEEETELKSMIVNIERRFLQALREQFDSTQDRMISEHQLSNLEKELHRRRREWQQERQYLVNVISNLHTVLRKIHSDKPIPISIEQLIALKRTMDDVREKEQIVARKLTELDRSKRETQEKSELVTELNEQLKAVNFVNVDFSQLMEMMQRLETSEIAREEDKPEAAIDQRTEIALSQTTTTSTSPSPKPGISITRHARRESMPHEKDVLIFDNSKEYEAEIRSVKEAAKLCIQNYQEQLEQKERAIQEYRSIIETLRLSSAESQQSRQTLKEPTEVQESVHRIKTSAELLNNIELEEKERQILVLGRQVRELEDANARLAEQIIEEQSAHMQLISGRRNVGIQANLPVSTSASQKPPPARQISTEIQIHEEEAGKSNIVEKEHEYEVSDDFEVAQKVVGQVARHKPFTVQQLLQVSVVYKKPGDRPRWIQRLCC</sequence>
<feature type="coiled-coil region" evidence="1">
    <location>
        <begin position="149"/>
        <end position="183"/>
    </location>
</feature>
<feature type="coiled-coil region" evidence="1">
    <location>
        <begin position="1158"/>
        <end position="1192"/>
    </location>
</feature>
<feature type="compositionally biased region" description="Basic and acidic residues" evidence="2">
    <location>
        <begin position="1018"/>
        <end position="1034"/>
    </location>
</feature>
<keyword evidence="4" id="KW-1185">Reference proteome</keyword>
<protein>
    <submittedName>
        <fullName evidence="3">Uncharacterized protein</fullName>
    </submittedName>
</protein>
<reference evidence="3" key="1">
    <citation type="submission" date="2022-01" db="EMBL/GenBank/DDBJ databases">
        <title>Genome Sequence Resource for Two Populations of Ditylenchus destructor, the Migratory Endoparasitic Phytonematode.</title>
        <authorList>
            <person name="Zhang H."/>
            <person name="Lin R."/>
            <person name="Xie B."/>
        </authorList>
    </citation>
    <scope>NUCLEOTIDE SEQUENCE</scope>
    <source>
        <strain evidence="3">BazhouSP</strain>
    </source>
</reference>
<proteinExistence type="predicted"/>
<keyword evidence="1" id="KW-0175">Coiled coil</keyword>
<evidence type="ECO:0000256" key="2">
    <source>
        <dbReference type="SAM" id="MobiDB-lite"/>
    </source>
</evidence>
<evidence type="ECO:0000313" key="3">
    <source>
        <dbReference type="EMBL" id="KAI1722229.1"/>
    </source>
</evidence>
<feature type="compositionally biased region" description="Low complexity" evidence="2">
    <location>
        <begin position="1035"/>
        <end position="1057"/>
    </location>
</feature>
<feature type="coiled-coil region" evidence="1">
    <location>
        <begin position="69"/>
        <end position="110"/>
    </location>
</feature>
<feature type="coiled-coil region" evidence="1">
    <location>
        <begin position="567"/>
        <end position="653"/>
    </location>
</feature>